<gene>
    <name evidence="12" type="ORF">CEUTPL_LOCUS13214</name>
</gene>
<evidence type="ECO:0000256" key="5">
    <source>
        <dbReference type="ARBA" id="ARBA00022856"/>
    </source>
</evidence>
<keyword evidence="7 11" id="KW-1133">Transmembrane helix</keyword>
<feature type="region of interest" description="Disordered" evidence="10">
    <location>
        <begin position="676"/>
        <end position="695"/>
    </location>
</feature>
<keyword evidence="3" id="KW-0813">Transport</keyword>
<evidence type="ECO:0000256" key="9">
    <source>
        <dbReference type="ARBA" id="ARBA00078114"/>
    </source>
</evidence>
<evidence type="ECO:0000256" key="8">
    <source>
        <dbReference type="ARBA" id="ARBA00023136"/>
    </source>
</evidence>
<feature type="transmembrane region" description="Helical" evidence="11">
    <location>
        <begin position="602"/>
        <end position="622"/>
    </location>
</feature>
<feature type="transmembrane region" description="Helical" evidence="11">
    <location>
        <begin position="98"/>
        <end position="117"/>
    </location>
</feature>
<keyword evidence="6" id="KW-0653">Protein transport</keyword>
<dbReference type="GO" id="GO:0015031">
    <property type="term" value="P:protein transport"/>
    <property type="evidence" value="ECO:0007669"/>
    <property type="project" value="UniProtKB-KW"/>
</dbReference>
<organism evidence="12 13">
    <name type="scientific">Ceutorhynchus assimilis</name>
    <name type="common">cabbage seed weevil</name>
    <dbReference type="NCBI Taxonomy" id="467358"/>
    <lineage>
        <taxon>Eukaryota</taxon>
        <taxon>Metazoa</taxon>
        <taxon>Ecdysozoa</taxon>
        <taxon>Arthropoda</taxon>
        <taxon>Hexapoda</taxon>
        <taxon>Insecta</taxon>
        <taxon>Pterygota</taxon>
        <taxon>Neoptera</taxon>
        <taxon>Endopterygota</taxon>
        <taxon>Coleoptera</taxon>
        <taxon>Polyphaga</taxon>
        <taxon>Cucujiformia</taxon>
        <taxon>Curculionidae</taxon>
        <taxon>Ceutorhynchinae</taxon>
        <taxon>Ceutorhynchus</taxon>
    </lineage>
</organism>
<dbReference type="CDD" id="cd17347">
    <property type="entry name" value="MFS_SLC15A1_2_like"/>
    <property type="match status" value="1"/>
</dbReference>
<dbReference type="Gene3D" id="1.20.1250.20">
    <property type="entry name" value="MFS general substrate transporter like domains"/>
    <property type="match status" value="2"/>
</dbReference>
<evidence type="ECO:0000256" key="1">
    <source>
        <dbReference type="ARBA" id="ARBA00004141"/>
    </source>
</evidence>
<accession>A0A9N9MWC6</accession>
<dbReference type="FunFam" id="1.20.1250.20:FF:000379">
    <property type="entry name" value="Uncharacterized protein, isoform A"/>
    <property type="match status" value="1"/>
</dbReference>
<evidence type="ECO:0000256" key="2">
    <source>
        <dbReference type="ARBA" id="ARBA00005982"/>
    </source>
</evidence>
<dbReference type="GO" id="GO:0006857">
    <property type="term" value="P:oligopeptide transport"/>
    <property type="evidence" value="ECO:0007669"/>
    <property type="project" value="InterPro"/>
</dbReference>
<feature type="transmembrane region" description="Helical" evidence="11">
    <location>
        <begin position="129"/>
        <end position="151"/>
    </location>
</feature>
<dbReference type="FunFam" id="1.20.1250.20:FF:000049">
    <property type="entry name" value="Solute carrier family 15 member 2"/>
    <property type="match status" value="1"/>
</dbReference>
<dbReference type="EMBL" id="OU892284">
    <property type="protein sequence ID" value="CAG9772811.1"/>
    <property type="molecule type" value="Genomic_DNA"/>
</dbReference>
<dbReference type="PROSITE" id="PS01022">
    <property type="entry name" value="PTR2_1"/>
    <property type="match status" value="1"/>
</dbReference>
<dbReference type="PANTHER" id="PTHR11654">
    <property type="entry name" value="OLIGOPEPTIDE TRANSPORTER-RELATED"/>
    <property type="match status" value="1"/>
</dbReference>
<feature type="transmembrane region" description="Helical" evidence="11">
    <location>
        <begin position="329"/>
        <end position="347"/>
    </location>
</feature>
<feature type="transmembrane region" description="Helical" evidence="11">
    <location>
        <begin position="566"/>
        <end position="590"/>
    </location>
</feature>
<dbReference type="InterPro" id="IPR000109">
    <property type="entry name" value="POT_fam"/>
</dbReference>
<evidence type="ECO:0000256" key="6">
    <source>
        <dbReference type="ARBA" id="ARBA00022927"/>
    </source>
</evidence>
<feature type="transmembrane region" description="Helical" evidence="11">
    <location>
        <begin position="163"/>
        <end position="183"/>
    </location>
</feature>
<dbReference type="GO" id="GO:0016020">
    <property type="term" value="C:membrane"/>
    <property type="evidence" value="ECO:0007669"/>
    <property type="project" value="UniProtKB-SubCell"/>
</dbReference>
<feature type="transmembrane region" description="Helical" evidence="11">
    <location>
        <begin position="203"/>
        <end position="222"/>
    </location>
</feature>
<evidence type="ECO:0000256" key="3">
    <source>
        <dbReference type="ARBA" id="ARBA00022448"/>
    </source>
</evidence>
<dbReference type="Pfam" id="PF00854">
    <property type="entry name" value="PTR2"/>
    <property type="match status" value="2"/>
</dbReference>
<feature type="transmembrane region" description="Helical" evidence="11">
    <location>
        <begin position="68"/>
        <end position="86"/>
    </location>
</feature>
<dbReference type="SUPFAM" id="SSF103473">
    <property type="entry name" value="MFS general substrate transporter"/>
    <property type="match status" value="1"/>
</dbReference>
<comment type="similarity">
    <text evidence="2">Belongs to the major facilitator superfamily. Proton-dependent oligopeptide transporter (POT/PTR) (TC 2.A.17) family.</text>
</comment>
<evidence type="ECO:0000313" key="12">
    <source>
        <dbReference type="EMBL" id="CAG9772811.1"/>
    </source>
</evidence>
<evidence type="ECO:0000256" key="11">
    <source>
        <dbReference type="SAM" id="Phobius"/>
    </source>
</evidence>
<proteinExistence type="inferred from homology"/>
<keyword evidence="4 11" id="KW-0812">Transmembrane</keyword>
<evidence type="ECO:0000256" key="4">
    <source>
        <dbReference type="ARBA" id="ARBA00022692"/>
    </source>
</evidence>
<name>A0A9N9MWC6_9CUCU</name>
<evidence type="ECO:0000313" key="13">
    <source>
        <dbReference type="Proteomes" id="UP001152799"/>
    </source>
</evidence>
<feature type="transmembrane region" description="Helical" evidence="11">
    <location>
        <begin position="359"/>
        <end position="380"/>
    </location>
</feature>
<feature type="transmembrane region" description="Helical" evidence="11">
    <location>
        <begin position="277"/>
        <end position="295"/>
    </location>
</feature>
<dbReference type="InterPro" id="IPR018456">
    <property type="entry name" value="PTR2_symporter_CS"/>
</dbReference>
<comment type="subcellular location">
    <subcellularLocation>
        <location evidence="1">Membrane</location>
        <topology evidence="1">Multi-pass membrane protein</topology>
    </subcellularLocation>
</comment>
<keyword evidence="13" id="KW-1185">Reference proteome</keyword>
<evidence type="ECO:0000256" key="7">
    <source>
        <dbReference type="ARBA" id="ARBA00022989"/>
    </source>
</evidence>
<dbReference type="Proteomes" id="UP001152799">
    <property type="component" value="Chromosome 8"/>
</dbReference>
<dbReference type="InterPro" id="IPR036259">
    <property type="entry name" value="MFS_trans_sf"/>
</dbReference>
<dbReference type="OrthoDB" id="8904098at2759"/>
<evidence type="ECO:0000256" key="10">
    <source>
        <dbReference type="SAM" id="MobiDB-lite"/>
    </source>
</evidence>
<dbReference type="GO" id="GO:0022857">
    <property type="term" value="F:transmembrane transporter activity"/>
    <property type="evidence" value="ECO:0007669"/>
    <property type="project" value="InterPro"/>
</dbReference>
<feature type="transmembrane region" description="Helical" evidence="11">
    <location>
        <begin position="634"/>
        <end position="653"/>
    </location>
</feature>
<protein>
    <recommendedName>
        <fullName evidence="9">Oligopeptide transporter 1</fullName>
    </recommendedName>
</protein>
<dbReference type="AlphaFoldDB" id="A0A9N9MWC6"/>
<keyword evidence="5" id="KW-0571">Peptide transport</keyword>
<sequence>MGKEKDTDSTNDSDLDVEGTDEKIAYPKSVFFIVSNEFCERFSYYGMRTILSLYLMDILSYTESSAKVLYHTFTMFVYFFPVLGAIISDSWLGKFRTILYVSIIYACGSILLALTAVDPLSIPQTAFSMLALFLIAIGTGGIKPCVSAFGGDQFKLPQQELQLATFFSLFYFSINSGSLISTFLTPILRNNVHCFGNNNCYPLAFAVPGVLMVVSIFIFALGKPLYKIKEPKGNVFVDVVKCMTYAITHRKSNPDVEHWLDRSKDKFGEKLVSDIKAVLKVLVLYIPLPIFWALYDQQGSGWTFQAVRMDGNIGFYTILPDQMQVVNPLLILAFIPLFTYAIYPLLAKCHLLRTPLQRMCCGGFMTAIAFGISACVSIALENTYPVEPSTGQAQLRIYDTTNCQYSFTSDTIQGGAVNGYYVNLDVPIPNASRMISFNFTSLDSSCLPIDMNMKMNESSAYGIYLHKRGATSFKDNVAKSEDGKPLVRTLVDDNTASITYTLDGKDKTIEPGNITLMSFANVGTYSIAEISEDVEFKLGGTYTVIISLTNNNYNLQIITKPNSVHILWLLPQYFVITAAEIMFSITGLELSYSQAPASMKSVLQACFLLTTAFGNLIIVLIESAKIFDKQSNDFFLYTGLMVVDMLMFMWLAIRYEYVVDEDSDTELASQVTPKASMNGRKSIGTSKGVDNPAFE</sequence>
<keyword evidence="8 11" id="KW-0472">Membrane</keyword>
<reference evidence="12" key="1">
    <citation type="submission" date="2022-01" db="EMBL/GenBank/DDBJ databases">
        <authorList>
            <person name="King R."/>
        </authorList>
    </citation>
    <scope>NUCLEOTIDE SEQUENCE</scope>
</reference>